<evidence type="ECO:0000256" key="1">
    <source>
        <dbReference type="SAM" id="Phobius"/>
    </source>
</evidence>
<comment type="caution">
    <text evidence="2">The sequence shown here is derived from an EMBL/GenBank/DDBJ whole genome shotgun (WGS) entry which is preliminary data.</text>
</comment>
<dbReference type="EMBL" id="JPKZ01002888">
    <property type="protein sequence ID" value="KHN74639.1"/>
    <property type="molecule type" value="Genomic_DNA"/>
</dbReference>
<organism evidence="2 3">
    <name type="scientific">Toxocara canis</name>
    <name type="common">Canine roundworm</name>
    <dbReference type="NCBI Taxonomy" id="6265"/>
    <lineage>
        <taxon>Eukaryota</taxon>
        <taxon>Metazoa</taxon>
        <taxon>Ecdysozoa</taxon>
        <taxon>Nematoda</taxon>
        <taxon>Chromadorea</taxon>
        <taxon>Rhabditida</taxon>
        <taxon>Spirurina</taxon>
        <taxon>Ascaridomorpha</taxon>
        <taxon>Ascaridoidea</taxon>
        <taxon>Toxocaridae</taxon>
        <taxon>Toxocara</taxon>
    </lineage>
</organism>
<feature type="transmembrane region" description="Helical" evidence="1">
    <location>
        <begin position="72"/>
        <end position="93"/>
    </location>
</feature>
<keyword evidence="1" id="KW-1133">Transmembrane helix</keyword>
<keyword evidence="1" id="KW-0812">Transmembrane</keyword>
<gene>
    <name evidence="2" type="ORF">Tcan_10639</name>
</gene>
<accession>A0A0B2UZK0</accession>
<dbReference type="InterPro" id="IPR036412">
    <property type="entry name" value="HAD-like_sf"/>
</dbReference>
<feature type="transmembrane region" description="Helical" evidence="1">
    <location>
        <begin position="105"/>
        <end position="125"/>
    </location>
</feature>
<proteinExistence type="predicted"/>
<keyword evidence="1" id="KW-0472">Membrane</keyword>
<keyword evidence="3" id="KW-1185">Reference proteome</keyword>
<dbReference type="AlphaFoldDB" id="A0A0B2UZK0"/>
<protein>
    <submittedName>
        <fullName evidence="2">Uncharacterized protein</fullName>
    </submittedName>
</protein>
<evidence type="ECO:0000313" key="2">
    <source>
        <dbReference type="EMBL" id="KHN74639.1"/>
    </source>
</evidence>
<dbReference type="SUPFAM" id="SSF56784">
    <property type="entry name" value="HAD-like"/>
    <property type="match status" value="1"/>
</dbReference>
<evidence type="ECO:0000313" key="3">
    <source>
        <dbReference type="Proteomes" id="UP000031036"/>
    </source>
</evidence>
<sequence length="139" mass="16153">MVLTAQVVALHNLLENFEGVEFRKRQNFQCLFAVNFLSHLKETVKGGETRESFKQIGKYIRRTLKRRPRTEAIMVIYKAVIFDMGGVLMSYAKMPYVVQFFNLEAIMVIYKAVIFDMGGVLMSYAKMPYVVQFFNLGWS</sequence>
<name>A0A0B2UZK0_TOXCA</name>
<reference evidence="2 3" key="1">
    <citation type="submission" date="2014-11" db="EMBL/GenBank/DDBJ databases">
        <title>Genetic blueprint of the zoonotic pathogen Toxocara canis.</title>
        <authorList>
            <person name="Zhu X.-Q."/>
            <person name="Korhonen P.K."/>
            <person name="Cai H."/>
            <person name="Young N.D."/>
            <person name="Nejsum P."/>
            <person name="von Samson-Himmelstjerna G."/>
            <person name="Boag P.R."/>
            <person name="Tan P."/>
            <person name="Li Q."/>
            <person name="Min J."/>
            <person name="Yang Y."/>
            <person name="Wang X."/>
            <person name="Fang X."/>
            <person name="Hall R.S."/>
            <person name="Hofmann A."/>
            <person name="Sternberg P.W."/>
            <person name="Jex A.R."/>
            <person name="Gasser R.B."/>
        </authorList>
    </citation>
    <scope>NUCLEOTIDE SEQUENCE [LARGE SCALE GENOMIC DNA]</scope>
    <source>
        <strain evidence="2">PN_DK_2014</strain>
    </source>
</reference>
<dbReference type="Proteomes" id="UP000031036">
    <property type="component" value="Unassembled WGS sequence"/>
</dbReference>